<dbReference type="InterPro" id="IPR016181">
    <property type="entry name" value="Acyl_CoA_acyltransferase"/>
</dbReference>
<dbReference type="Pfam" id="PF13302">
    <property type="entry name" value="Acetyltransf_3"/>
    <property type="match status" value="1"/>
</dbReference>
<keyword evidence="3" id="KW-0012">Acyltransferase</keyword>
<evidence type="ECO:0000313" key="5">
    <source>
        <dbReference type="EMBL" id="KAF1914886.1"/>
    </source>
</evidence>
<feature type="domain" description="N-acetyltransferase" evidence="4">
    <location>
        <begin position="13"/>
        <end position="201"/>
    </location>
</feature>
<evidence type="ECO:0000256" key="3">
    <source>
        <dbReference type="ARBA" id="ARBA00023315"/>
    </source>
</evidence>
<dbReference type="PANTHER" id="PTHR13256">
    <property type="entry name" value="N-ACETYLTRANSFERASE 9"/>
    <property type="match status" value="1"/>
</dbReference>
<name>A0A6A5QJM4_AMPQU</name>
<gene>
    <name evidence="5" type="ORF">BDU57DRAFT_549943</name>
</gene>
<dbReference type="Gene3D" id="3.40.630.30">
    <property type="match status" value="1"/>
</dbReference>
<accession>A0A6A5QJM4</accession>
<protein>
    <submittedName>
        <fullName evidence="5">GNAT domain-containing protein</fullName>
    </submittedName>
</protein>
<dbReference type="GO" id="GO:0008080">
    <property type="term" value="F:N-acetyltransferase activity"/>
    <property type="evidence" value="ECO:0007669"/>
    <property type="project" value="InterPro"/>
</dbReference>
<evidence type="ECO:0000259" key="4">
    <source>
        <dbReference type="Pfam" id="PF13302"/>
    </source>
</evidence>
<dbReference type="PANTHER" id="PTHR13256:SF16">
    <property type="entry name" value="ALPHA_BETA-TUBULIN-N-ACETYLTRANSFERASE 9"/>
    <property type="match status" value="1"/>
</dbReference>
<reference evidence="5" key="1">
    <citation type="journal article" date="2020" name="Stud. Mycol.">
        <title>101 Dothideomycetes genomes: a test case for predicting lifestyles and emergence of pathogens.</title>
        <authorList>
            <person name="Haridas S."/>
            <person name="Albert R."/>
            <person name="Binder M."/>
            <person name="Bloem J."/>
            <person name="Labutti K."/>
            <person name="Salamov A."/>
            <person name="Andreopoulos B."/>
            <person name="Baker S."/>
            <person name="Barry K."/>
            <person name="Bills G."/>
            <person name="Bluhm B."/>
            <person name="Cannon C."/>
            <person name="Castanera R."/>
            <person name="Culley D."/>
            <person name="Daum C."/>
            <person name="Ezra D."/>
            <person name="Gonzalez J."/>
            <person name="Henrissat B."/>
            <person name="Kuo A."/>
            <person name="Liang C."/>
            <person name="Lipzen A."/>
            <person name="Lutzoni F."/>
            <person name="Magnuson J."/>
            <person name="Mondo S."/>
            <person name="Nolan M."/>
            <person name="Ohm R."/>
            <person name="Pangilinan J."/>
            <person name="Park H.-J."/>
            <person name="Ramirez L."/>
            <person name="Alfaro M."/>
            <person name="Sun H."/>
            <person name="Tritt A."/>
            <person name="Yoshinaga Y."/>
            <person name="Zwiers L.-H."/>
            <person name="Turgeon B."/>
            <person name="Goodwin S."/>
            <person name="Spatafora J."/>
            <person name="Crous P."/>
            <person name="Grigoriev I."/>
        </authorList>
    </citation>
    <scope>NUCLEOTIDE SEQUENCE</scope>
    <source>
        <strain evidence="5">HMLAC05119</strain>
    </source>
</reference>
<dbReference type="AlphaFoldDB" id="A0A6A5QJM4"/>
<dbReference type="EMBL" id="ML979137">
    <property type="protein sequence ID" value="KAF1914886.1"/>
    <property type="molecule type" value="Genomic_DNA"/>
</dbReference>
<evidence type="ECO:0000256" key="1">
    <source>
        <dbReference type="ARBA" id="ARBA00009342"/>
    </source>
</evidence>
<dbReference type="SUPFAM" id="SSF55729">
    <property type="entry name" value="Acyl-CoA N-acyltransferases (Nat)"/>
    <property type="match status" value="1"/>
</dbReference>
<sequence length="242" mass="27229">MKINEHEAILTPRVLLVPYSSHHVPTYHEWMQDEEIRHLTASEPLSLPAEHAMQQSWRLDHDKLTFIICHSPPCSLSSITPEQHDSPGTMIGDVNLFLYEADTDDDESEYAAADGVRGARPVVGELELMLPHPSTRRLGFGLHTLQAFIGYITSASTLPRMLEEYRLGCDERSERYLRCLRVKVGKENVASLRLFRKIGFKDVGGGEANYFGEVELRMDVREGECVDLADGDGEGKVVRYGS</sequence>
<comment type="similarity">
    <text evidence="1">Belongs to the acetyltransferase family. GNAT subfamily.</text>
</comment>
<dbReference type="InterPro" id="IPR039135">
    <property type="entry name" value="NAT9-like"/>
</dbReference>
<evidence type="ECO:0000313" key="6">
    <source>
        <dbReference type="Proteomes" id="UP000800096"/>
    </source>
</evidence>
<proteinExistence type="inferred from homology"/>
<organism evidence="5 6">
    <name type="scientific">Ampelomyces quisqualis</name>
    <name type="common">Powdery mildew agent</name>
    <dbReference type="NCBI Taxonomy" id="50730"/>
    <lineage>
        <taxon>Eukaryota</taxon>
        <taxon>Fungi</taxon>
        <taxon>Dikarya</taxon>
        <taxon>Ascomycota</taxon>
        <taxon>Pezizomycotina</taxon>
        <taxon>Dothideomycetes</taxon>
        <taxon>Pleosporomycetidae</taxon>
        <taxon>Pleosporales</taxon>
        <taxon>Pleosporineae</taxon>
        <taxon>Phaeosphaeriaceae</taxon>
        <taxon>Ampelomyces</taxon>
    </lineage>
</organism>
<evidence type="ECO:0000256" key="2">
    <source>
        <dbReference type="ARBA" id="ARBA00022679"/>
    </source>
</evidence>
<keyword evidence="6" id="KW-1185">Reference proteome</keyword>
<dbReference type="InterPro" id="IPR000182">
    <property type="entry name" value="GNAT_dom"/>
</dbReference>
<keyword evidence="2" id="KW-0808">Transferase</keyword>
<dbReference type="OrthoDB" id="5043642at2759"/>
<dbReference type="Proteomes" id="UP000800096">
    <property type="component" value="Unassembled WGS sequence"/>
</dbReference>